<protein>
    <submittedName>
        <fullName evidence="1">Uncharacterized protein</fullName>
    </submittedName>
</protein>
<organism evidence="1 2">
    <name type="scientific">Shewanella electrica</name>
    <dbReference type="NCBI Taxonomy" id="515560"/>
    <lineage>
        <taxon>Bacteria</taxon>
        <taxon>Pseudomonadati</taxon>
        <taxon>Pseudomonadota</taxon>
        <taxon>Gammaproteobacteria</taxon>
        <taxon>Alteromonadales</taxon>
        <taxon>Shewanellaceae</taxon>
        <taxon>Shewanella</taxon>
    </lineage>
</organism>
<evidence type="ECO:0000313" key="2">
    <source>
        <dbReference type="Proteomes" id="UP001201549"/>
    </source>
</evidence>
<reference evidence="1 2" key="1">
    <citation type="submission" date="2022-02" db="EMBL/GenBank/DDBJ databases">
        <authorList>
            <person name="Zhuang L."/>
        </authorList>
    </citation>
    <scope>NUCLEOTIDE SEQUENCE [LARGE SCALE GENOMIC DNA]</scope>
    <source>
        <strain evidence="1 2">C32</strain>
    </source>
</reference>
<comment type="caution">
    <text evidence="1">The sequence shown here is derived from an EMBL/GenBank/DDBJ whole genome shotgun (WGS) entry which is preliminary data.</text>
</comment>
<keyword evidence="2" id="KW-1185">Reference proteome</keyword>
<dbReference type="Proteomes" id="UP001201549">
    <property type="component" value="Unassembled WGS sequence"/>
</dbReference>
<evidence type="ECO:0000313" key="1">
    <source>
        <dbReference type="EMBL" id="MCS4558009.1"/>
    </source>
</evidence>
<dbReference type="RefSeq" id="WP_238897519.1">
    <property type="nucleotide sequence ID" value="NZ_JAKOGG010000015.1"/>
</dbReference>
<reference evidence="2" key="2">
    <citation type="submission" date="2023-07" db="EMBL/GenBank/DDBJ databases">
        <title>Shewanella mangrovi sp. nov., an acetaldehyde- degrading bacterium isolated from mangrove sediment.</title>
        <authorList>
            <person name="Liu Y."/>
        </authorList>
    </citation>
    <scope>NUCLEOTIDE SEQUENCE [LARGE SCALE GENOMIC DNA]</scope>
    <source>
        <strain evidence="2">C32</strain>
    </source>
</reference>
<gene>
    <name evidence="1" type="ORF">L9G74_16340</name>
</gene>
<dbReference type="EMBL" id="JAKOGG010000015">
    <property type="protein sequence ID" value="MCS4558009.1"/>
    <property type="molecule type" value="Genomic_DNA"/>
</dbReference>
<accession>A0ABT2FNU4</accession>
<proteinExistence type="predicted"/>
<name>A0ABT2FNU4_9GAMM</name>
<sequence>MNNTKWRRILTLLAEYPLYLQFKLLGEREFPLDVEQANLVLSGFGTTHFTLVRRELSYSDIGQLKIVTSPLPANTTLSQLQQALAGIAQITINPLIAVEDGYLLSGYSGI</sequence>